<dbReference type="Gene3D" id="1.10.150.240">
    <property type="entry name" value="Putative phosphatase, domain 2"/>
    <property type="match status" value="1"/>
</dbReference>
<comment type="caution">
    <text evidence="5">The sequence shown here is derived from an EMBL/GenBank/DDBJ whole genome shotgun (WGS) entry which is preliminary data.</text>
</comment>
<dbReference type="Proteomes" id="UP001178148">
    <property type="component" value="Unassembled WGS sequence"/>
</dbReference>
<dbReference type="InterPro" id="IPR023214">
    <property type="entry name" value="HAD_sf"/>
</dbReference>
<protein>
    <submittedName>
        <fullName evidence="5">HAD-IA family hydrolase</fullName>
    </submittedName>
</protein>
<dbReference type="Pfam" id="PF13419">
    <property type="entry name" value="HAD_2"/>
    <property type="match status" value="1"/>
</dbReference>
<sequence length="234" mass="26393">MPKRKPISGVFFDLDGTLLDTADDFIFAVNHLLQDYNKPPKDCDIIRKHVSAGSRTLTAMAFNLDPDHPDIEPARQQLLSHYEKYINDLQRPSPAAIYPGIQTLLNELEQRDIPWGIVTNKPEVYTTPLLKQTKLYSRAKAIICPEHVTQPKPDPEALLLACIQANCSPNTSIYIGDHKRDIDAGKMAGMTTVAALYGYINDDDNPRNWQADFLAESVRDIHQWLASQNWTTPP</sequence>
<keyword evidence="1" id="KW-0479">Metal-binding</keyword>
<dbReference type="InterPro" id="IPR023198">
    <property type="entry name" value="PGP-like_dom2"/>
</dbReference>
<dbReference type="InterPro" id="IPR036412">
    <property type="entry name" value="HAD-like_sf"/>
</dbReference>
<keyword evidence="4" id="KW-0119">Carbohydrate metabolism</keyword>
<dbReference type="PANTHER" id="PTHR43434">
    <property type="entry name" value="PHOSPHOGLYCOLATE PHOSPHATASE"/>
    <property type="match status" value="1"/>
</dbReference>
<dbReference type="GO" id="GO:0046872">
    <property type="term" value="F:metal ion binding"/>
    <property type="evidence" value="ECO:0007669"/>
    <property type="project" value="UniProtKB-KW"/>
</dbReference>
<dbReference type="SFLD" id="SFLDG01135">
    <property type="entry name" value="C1.5.6:_HAD__Beta-PGM__Phospha"/>
    <property type="match status" value="1"/>
</dbReference>
<evidence type="ECO:0000256" key="3">
    <source>
        <dbReference type="ARBA" id="ARBA00022842"/>
    </source>
</evidence>
<dbReference type="InterPro" id="IPR006439">
    <property type="entry name" value="HAD-SF_hydro_IA"/>
</dbReference>
<reference evidence="5 6" key="1">
    <citation type="journal article" date="2023" name="bioRxiv">
        <title>An intranuclear bacterial parasite of deep-sea mussels expresses apoptosis inhibitors acquired from its host.</title>
        <authorList>
            <person name="Gonzalez Porras M.A."/>
            <person name="Assie A."/>
            <person name="Tietjen M."/>
            <person name="Violette M."/>
            <person name="Kleiner M."/>
            <person name="Gruber-Vodicka H."/>
            <person name="Dubilier N."/>
            <person name="Leisch N."/>
        </authorList>
    </citation>
    <scope>NUCLEOTIDE SEQUENCE [LARGE SCALE GENOMIC DNA]</scope>
    <source>
        <strain evidence="5">IAP13</strain>
    </source>
</reference>
<dbReference type="GO" id="GO:0008967">
    <property type="term" value="F:phosphoglycolate phosphatase activity"/>
    <property type="evidence" value="ECO:0007669"/>
    <property type="project" value="TreeGrafter"/>
</dbReference>
<proteinExistence type="predicted"/>
<evidence type="ECO:0000256" key="1">
    <source>
        <dbReference type="ARBA" id="ARBA00022723"/>
    </source>
</evidence>
<evidence type="ECO:0000313" key="6">
    <source>
        <dbReference type="Proteomes" id="UP001178148"/>
    </source>
</evidence>
<dbReference type="InterPro" id="IPR050155">
    <property type="entry name" value="HAD-like_hydrolase_sf"/>
</dbReference>
<organism evidence="5 6">
    <name type="scientific">Candidatus Endonucleibacter bathymodioli</name>
    <dbReference type="NCBI Taxonomy" id="539814"/>
    <lineage>
        <taxon>Bacteria</taxon>
        <taxon>Pseudomonadati</taxon>
        <taxon>Pseudomonadota</taxon>
        <taxon>Gammaproteobacteria</taxon>
        <taxon>Oceanospirillales</taxon>
        <taxon>Endozoicomonadaceae</taxon>
        <taxon>Candidatus Endonucleibacter</taxon>
    </lineage>
</organism>
<dbReference type="SFLD" id="SFLDS00003">
    <property type="entry name" value="Haloacid_Dehalogenase"/>
    <property type="match status" value="1"/>
</dbReference>
<dbReference type="NCBIfam" id="TIGR01509">
    <property type="entry name" value="HAD-SF-IA-v3"/>
    <property type="match status" value="1"/>
</dbReference>
<evidence type="ECO:0000256" key="2">
    <source>
        <dbReference type="ARBA" id="ARBA00022801"/>
    </source>
</evidence>
<evidence type="ECO:0000313" key="5">
    <source>
        <dbReference type="EMBL" id="MDP0589849.1"/>
    </source>
</evidence>
<dbReference type="NCBIfam" id="TIGR01549">
    <property type="entry name" value="HAD-SF-IA-v1"/>
    <property type="match status" value="1"/>
</dbReference>
<dbReference type="SUPFAM" id="SSF56784">
    <property type="entry name" value="HAD-like"/>
    <property type="match status" value="1"/>
</dbReference>
<gene>
    <name evidence="5" type="ORF">QS748_11925</name>
</gene>
<dbReference type="EMBL" id="JASXSV010000022">
    <property type="protein sequence ID" value="MDP0589849.1"/>
    <property type="molecule type" value="Genomic_DNA"/>
</dbReference>
<name>A0AA90NSS1_9GAMM</name>
<keyword evidence="3" id="KW-0460">Magnesium</keyword>
<keyword evidence="6" id="KW-1185">Reference proteome</keyword>
<dbReference type="GO" id="GO:0006281">
    <property type="term" value="P:DNA repair"/>
    <property type="evidence" value="ECO:0007669"/>
    <property type="project" value="TreeGrafter"/>
</dbReference>
<dbReference type="InterPro" id="IPR041492">
    <property type="entry name" value="HAD_2"/>
</dbReference>
<dbReference type="GO" id="GO:0005829">
    <property type="term" value="C:cytosol"/>
    <property type="evidence" value="ECO:0007669"/>
    <property type="project" value="TreeGrafter"/>
</dbReference>
<dbReference type="PANTHER" id="PTHR43434:SF23">
    <property type="entry name" value="PHOSPHOGLYCOLATE PHOSPHATASE"/>
    <property type="match status" value="1"/>
</dbReference>
<accession>A0AA90NSS1</accession>
<keyword evidence="2 5" id="KW-0378">Hydrolase</keyword>
<dbReference type="AlphaFoldDB" id="A0AA90NSS1"/>
<dbReference type="SFLD" id="SFLDG01129">
    <property type="entry name" value="C1.5:_HAD__Beta-PGM__Phosphata"/>
    <property type="match status" value="1"/>
</dbReference>
<evidence type="ECO:0000256" key="4">
    <source>
        <dbReference type="ARBA" id="ARBA00023277"/>
    </source>
</evidence>
<dbReference type="Gene3D" id="3.40.50.1000">
    <property type="entry name" value="HAD superfamily/HAD-like"/>
    <property type="match status" value="1"/>
</dbReference>